<dbReference type="GeneID" id="46921409"/>
<evidence type="ECO:0000256" key="1">
    <source>
        <dbReference type="ARBA" id="ARBA00000868"/>
    </source>
</evidence>
<dbReference type="GO" id="GO:0044209">
    <property type="term" value="P:AMP salvage"/>
    <property type="evidence" value="ECO:0007669"/>
    <property type="project" value="UniProtKB-UniRule"/>
</dbReference>
<evidence type="ECO:0000256" key="8">
    <source>
        <dbReference type="ARBA" id="ARBA00022676"/>
    </source>
</evidence>
<dbReference type="NCBIfam" id="NF002636">
    <property type="entry name" value="PRK02304.1-5"/>
    <property type="match status" value="1"/>
</dbReference>
<reference evidence="14" key="1">
    <citation type="journal article" date="2017" name="Genome Biol. Evol.">
        <title>Comparative Genomic Analysis Identifies a Campylobacter Clade Deficient in Selenium Metabolism.</title>
        <authorList>
            <person name="Miller W.G."/>
            <person name="Yee E."/>
            <person name="Lopes B.S."/>
            <person name="Chapman M.H."/>
            <person name="Huynh S."/>
            <person name="Bono J.L."/>
            <person name="Parker C.T."/>
            <person name="Strachan N.J.C."/>
            <person name="Forbes K.J."/>
        </authorList>
    </citation>
    <scope>NUCLEOTIDE SEQUENCE [LARGE SCALE GENOMIC DNA]</scope>
    <source>
        <strain evidence="14">NCTC 13004</strain>
    </source>
</reference>
<dbReference type="GO" id="GO:0006166">
    <property type="term" value="P:purine ribonucleoside salvage"/>
    <property type="evidence" value="ECO:0007669"/>
    <property type="project" value="UniProtKB-UniRule"/>
</dbReference>
<feature type="domain" description="Phosphoribosyltransferase" evidence="12">
    <location>
        <begin position="45"/>
        <end position="166"/>
    </location>
</feature>
<dbReference type="NCBIfam" id="NF002634">
    <property type="entry name" value="PRK02304.1-3"/>
    <property type="match status" value="1"/>
</dbReference>
<comment type="subunit">
    <text evidence="11">Homodimer.</text>
</comment>
<dbReference type="AlphaFoldDB" id="A0A1X9SN75"/>
<dbReference type="PANTHER" id="PTHR32315:SF3">
    <property type="entry name" value="ADENINE PHOSPHORIBOSYLTRANSFERASE"/>
    <property type="match status" value="1"/>
</dbReference>
<dbReference type="GO" id="GO:0002055">
    <property type="term" value="F:adenine binding"/>
    <property type="evidence" value="ECO:0007669"/>
    <property type="project" value="TreeGrafter"/>
</dbReference>
<evidence type="ECO:0000259" key="12">
    <source>
        <dbReference type="Pfam" id="PF00156"/>
    </source>
</evidence>
<comment type="subcellular location">
    <subcellularLocation>
        <location evidence="3 11">Cytoplasm</location>
    </subcellularLocation>
</comment>
<sequence>MCSLSQEQKDYLDSTIRKIADFPKPGVIFRDITTLLGDAKAFNLLMSHLYDRYKDKDIDYVVGIESRGFIFGAALADRLGVGFVPFRKKGKLPGATISEKYSLEYGVDEIEAHIDAFKPRANLLLIDDLIATGGTAKAACELILRLNGNLVEIISIIDIGIGGLKELKNYAPIYVVLQE</sequence>
<dbReference type="UniPathway" id="UPA00588">
    <property type="reaction ID" value="UER00646"/>
</dbReference>
<evidence type="ECO:0000256" key="3">
    <source>
        <dbReference type="ARBA" id="ARBA00004496"/>
    </source>
</evidence>
<comment type="function">
    <text evidence="2 11">Catalyzes a salvage reaction resulting in the formation of AMP, that is energically less costly than de novo synthesis.</text>
</comment>
<dbReference type="InterPro" id="IPR029057">
    <property type="entry name" value="PRTase-like"/>
</dbReference>
<evidence type="ECO:0000256" key="6">
    <source>
        <dbReference type="ARBA" id="ARBA00011893"/>
    </source>
</evidence>
<dbReference type="GO" id="GO:0003999">
    <property type="term" value="F:adenine phosphoribosyltransferase activity"/>
    <property type="evidence" value="ECO:0007669"/>
    <property type="project" value="UniProtKB-UniRule"/>
</dbReference>
<dbReference type="Gene3D" id="3.40.50.2020">
    <property type="match status" value="1"/>
</dbReference>
<dbReference type="NCBIfam" id="TIGR01090">
    <property type="entry name" value="apt"/>
    <property type="match status" value="1"/>
</dbReference>
<evidence type="ECO:0000256" key="10">
    <source>
        <dbReference type="ARBA" id="ARBA00022726"/>
    </source>
</evidence>
<organism evidence="13 14">
    <name type="scientific">Campylobacter lanienae NCTC 13004</name>
    <dbReference type="NCBI Taxonomy" id="1031753"/>
    <lineage>
        <taxon>Bacteria</taxon>
        <taxon>Pseudomonadati</taxon>
        <taxon>Campylobacterota</taxon>
        <taxon>Epsilonproteobacteria</taxon>
        <taxon>Campylobacterales</taxon>
        <taxon>Campylobacteraceae</taxon>
        <taxon>Campylobacter</taxon>
    </lineage>
</organism>
<name>A0A1X9SN75_9BACT</name>
<accession>A0A1X9SN75</accession>
<protein>
    <recommendedName>
        <fullName evidence="6 11">Adenine phosphoribosyltransferase</fullName>
        <shortName evidence="11">APRT</shortName>
        <ecNumber evidence="6 11">2.4.2.7</ecNumber>
    </recommendedName>
</protein>
<keyword evidence="10 11" id="KW-0660">Purine salvage</keyword>
<evidence type="ECO:0000313" key="14">
    <source>
        <dbReference type="Proteomes" id="UP000202031"/>
    </source>
</evidence>
<proteinExistence type="inferred from homology"/>
<dbReference type="KEGG" id="clx:CLAN_0937"/>
<dbReference type="HAMAP" id="MF_00004">
    <property type="entry name" value="Aden_phosphoribosyltr"/>
    <property type="match status" value="1"/>
</dbReference>
<dbReference type="FunFam" id="3.40.50.2020:FF:000021">
    <property type="entry name" value="Adenine phosphoribosyltransferase"/>
    <property type="match status" value="1"/>
</dbReference>
<dbReference type="SUPFAM" id="SSF53271">
    <property type="entry name" value="PRTase-like"/>
    <property type="match status" value="1"/>
</dbReference>
<keyword evidence="9 11" id="KW-0808">Transferase</keyword>
<dbReference type="CDD" id="cd06223">
    <property type="entry name" value="PRTases_typeI"/>
    <property type="match status" value="1"/>
</dbReference>
<comment type="pathway">
    <text evidence="4 11">Purine metabolism; AMP biosynthesis via salvage pathway; AMP from adenine: step 1/1.</text>
</comment>
<dbReference type="GO" id="GO:0005737">
    <property type="term" value="C:cytoplasm"/>
    <property type="evidence" value="ECO:0007669"/>
    <property type="project" value="UniProtKB-SubCell"/>
</dbReference>
<dbReference type="InterPro" id="IPR000836">
    <property type="entry name" value="PRTase_dom"/>
</dbReference>
<dbReference type="EMBL" id="CP015578">
    <property type="protein sequence ID" value="ARQ97682.1"/>
    <property type="molecule type" value="Genomic_DNA"/>
</dbReference>
<dbReference type="PANTHER" id="PTHR32315">
    <property type="entry name" value="ADENINE PHOSPHORIBOSYLTRANSFERASE"/>
    <property type="match status" value="1"/>
</dbReference>
<evidence type="ECO:0000256" key="11">
    <source>
        <dbReference type="HAMAP-Rule" id="MF_00004"/>
    </source>
</evidence>
<keyword evidence="8 11" id="KW-0328">Glycosyltransferase</keyword>
<keyword evidence="7 11" id="KW-0963">Cytoplasm</keyword>
<evidence type="ECO:0000313" key="13">
    <source>
        <dbReference type="EMBL" id="ARQ97682.1"/>
    </source>
</evidence>
<evidence type="ECO:0000256" key="9">
    <source>
        <dbReference type="ARBA" id="ARBA00022679"/>
    </source>
</evidence>
<dbReference type="InterPro" id="IPR005764">
    <property type="entry name" value="Ade_phspho_trans"/>
</dbReference>
<dbReference type="InterPro" id="IPR050054">
    <property type="entry name" value="UPRTase/APRTase"/>
</dbReference>
<dbReference type="Proteomes" id="UP000202031">
    <property type="component" value="Chromosome"/>
</dbReference>
<dbReference type="EC" id="2.4.2.7" evidence="6 11"/>
<evidence type="ECO:0000256" key="2">
    <source>
        <dbReference type="ARBA" id="ARBA00003968"/>
    </source>
</evidence>
<reference evidence="14" key="2">
    <citation type="journal article" date="2017" name="Genome Biol. Evol.">
        <title>Comparative genomic analysis identifies a Campylobacter clade deficient in selenium metabolism.</title>
        <authorList>
            <person name="Miller W.G."/>
            <person name="Yee E."/>
            <person name="Lopes B.S."/>
            <person name="Chapman M.H."/>
            <person name="Huynh S."/>
            <person name="Bono J.L."/>
            <person name="Parker C.T."/>
            <person name="Strachan N.J.C."/>
            <person name="Forbes K.J."/>
        </authorList>
    </citation>
    <scope>NUCLEOTIDE SEQUENCE [LARGE SCALE GENOMIC DNA]</scope>
    <source>
        <strain evidence="14">NCTC 13004</strain>
    </source>
</reference>
<comment type="catalytic activity">
    <reaction evidence="1 11">
        <text>AMP + diphosphate = 5-phospho-alpha-D-ribose 1-diphosphate + adenine</text>
        <dbReference type="Rhea" id="RHEA:16609"/>
        <dbReference type="ChEBI" id="CHEBI:16708"/>
        <dbReference type="ChEBI" id="CHEBI:33019"/>
        <dbReference type="ChEBI" id="CHEBI:58017"/>
        <dbReference type="ChEBI" id="CHEBI:456215"/>
        <dbReference type="EC" id="2.4.2.7"/>
    </reaction>
</comment>
<dbReference type="RefSeq" id="WP_096018750.1">
    <property type="nucleotide sequence ID" value="NZ_CP015578.1"/>
</dbReference>
<dbReference type="GO" id="GO:0016208">
    <property type="term" value="F:AMP binding"/>
    <property type="evidence" value="ECO:0007669"/>
    <property type="project" value="TreeGrafter"/>
</dbReference>
<dbReference type="GO" id="GO:0006168">
    <property type="term" value="P:adenine salvage"/>
    <property type="evidence" value="ECO:0007669"/>
    <property type="project" value="InterPro"/>
</dbReference>
<evidence type="ECO:0000256" key="5">
    <source>
        <dbReference type="ARBA" id="ARBA00008391"/>
    </source>
</evidence>
<gene>
    <name evidence="11 13" type="primary">apt</name>
    <name evidence="13" type="ORF">CLAN_0937</name>
</gene>
<dbReference type="Pfam" id="PF00156">
    <property type="entry name" value="Pribosyltran"/>
    <property type="match status" value="1"/>
</dbReference>
<comment type="similarity">
    <text evidence="5 11">Belongs to the purine/pyrimidine phosphoribosyltransferase family.</text>
</comment>
<evidence type="ECO:0000256" key="4">
    <source>
        <dbReference type="ARBA" id="ARBA00004659"/>
    </source>
</evidence>
<evidence type="ECO:0000256" key="7">
    <source>
        <dbReference type="ARBA" id="ARBA00022490"/>
    </source>
</evidence>